<evidence type="ECO:0000313" key="10">
    <source>
        <dbReference type="Ensembl" id="ENSSGRP00000035105.1"/>
    </source>
</evidence>
<dbReference type="Gene3D" id="2.60.40.10">
    <property type="entry name" value="Immunoglobulins"/>
    <property type="match status" value="2"/>
</dbReference>
<dbReference type="InParanoid" id="A0A672ME66"/>
<dbReference type="SUPFAM" id="SSF48726">
    <property type="entry name" value="Immunoglobulin"/>
    <property type="match status" value="2"/>
</dbReference>
<keyword evidence="6" id="KW-1015">Disulfide bond</keyword>
<dbReference type="Proteomes" id="UP000472262">
    <property type="component" value="Unassembled WGS sequence"/>
</dbReference>
<dbReference type="InterPro" id="IPR013783">
    <property type="entry name" value="Ig-like_fold"/>
</dbReference>
<dbReference type="InterPro" id="IPR036179">
    <property type="entry name" value="Ig-like_dom_sf"/>
</dbReference>
<dbReference type="Pfam" id="PF07686">
    <property type="entry name" value="V-set"/>
    <property type="match status" value="1"/>
</dbReference>
<dbReference type="PROSITE" id="PS50835">
    <property type="entry name" value="IG_LIKE"/>
    <property type="match status" value="1"/>
</dbReference>
<reference evidence="10" key="1">
    <citation type="submission" date="2025-08" db="UniProtKB">
        <authorList>
            <consortium name="Ensembl"/>
        </authorList>
    </citation>
    <scope>IDENTIFICATION</scope>
</reference>
<sequence>MPINSNNIFLLVACCFTAQTINQPKPVQQAKIGDSVTIQCYVLKKDFNLIVWYKQLLGKKPQPIAMSYYRNNVHFLKGFDDGRLGVTMGNGTCHLNIFLMTQEDVALRVIKLTALYFSSGTILQQPDLEPVHLSDNITLQCTIRFMDDCAKPNVYWLKQSSGESRARIIDGNKDAHFIMAATQMCVYNITMRILTISDTGTYYCAMDVDGEIIIGHGTKLTIADTGVTNNYYNHQTT</sequence>
<keyword evidence="7" id="KW-0325">Glycoprotein</keyword>
<feature type="domain" description="Ig-like" evidence="9">
    <location>
        <begin position="126"/>
        <end position="204"/>
    </location>
</feature>
<keyword evidence="5" id="KW-0472">Membrane</keyword>
<dbReference type="GO" id="GO:0009617">
    <property type="term" value="P:response to bacterium"/>
    <property type="evidence" value="ECO:0007669"/>
    <property type="project" value="TreeGrafter"/>
</dbReference>
<feature type="chain" id="PRO_5025452773" description="Ig-like domain-containing protein" evidence="8">
    <location>
        <begin position="23"/>
        <end position="237"/>
    </location>
</feature>
<dbReference type="OMA" id="PIAMSYY"/>
<proteinExistence type="predicted"/>
<evidence type="ECO:0000256" key="2">
    <source>
        <dbReference type="ARBA" id="ARBA00022475"/>
    </source>
</evidence>
<evidence type="ECO:0000259" key="9">
    <source>
        <dbReference type="PROSITE" id="PS50835"/>
    </source>
</evidence>
<dbReference type="Ensembl" id="ENSSGRT00000037675.1">
    <property type="protein sequence ID" value="ENSSGRP00000035105.1"/>
    <property type="gene ID" value="ENSSGRG00000019456.1"/>
</dbReference>
<dbReference type="PANTHER" id="PTHR19433">
    <property type="entry name" value="T-CELL RECEPTOR ALPHA CHAIN V REGION-RELATED"/>
    <property type="match status" value="1"/>
</dbReference>
<keyword evidence="3 8" id="KW-0732">Signal</keyword>
<dbReference type="AlphaFoldDB" id="A0A672ME66"/>
<keyword evidence="11" id="KW-1185">Reference proteome</keyword>
<evidence type="ECO:0000256" key="5">
    <source>
        <dbReference type="ARBA" id="ARBA00023136"/>
    </source>
</evidence>
<accession>A0A672ME66</accession>
<reference evidence="10" key="2">
    <citation type="submission" date="2025-09" db="UniProtKB">
        <authorList>
            <consortium name="Ensembl"/>
        </authorList>
    </citation>
    <scope>IDENTIFICATION</scope>
</reference>
<evidence type="ECO:0000256" key="3">
    <source>
        <dbReference type="ARBA" id="ARBA00022729"/>
    </source>
</evidence>
<organism evidence="10 11">
    <name type="scientific">Sinocyclocheilus grahami</name>
    <name type="common">Dianchi golden-line fish</name>
    <name type="synonym">Barbus grahami</name>
    <dbReference type="NCBI Taxonomy" id="75366"/>
    <lineage>
        <taxon>Eukaryota</taxon>
        <taxon>Metazoa</taxon>
        <taxon>Chordata</taxon>
        <taxon>Craniata</taxon>
        <taxon>Vertebrata</taxon>
        <taxon>Euteleostomi</taxon>
        <taxon>Actinopterygii</taxon>
        <taxon>Neopterygii</taxon>
        <taxon>Teleostei</taxon>
        <taxon>Ostariophysi</taxon>
        <taxon>Cypriniformes</taxon>
        <taxon>Cyprinidae</taxon>
        <taxon>Cyprininae</taxon>
        <taxon>Sinocyclocheilus</taxon>
    </lineage>
</organism>
<evidence type="ECO:0000313" key="11">
    <source>
        <dbReference type="Proteomes" id="UP000472262"/>
    </source>
</evidence>
<dbReference type="GO" id="GO:0002376">
    <property type="term" value="P:immune system process"/>
    <property type="evidence" value="ECO:0007669"/>
    <property type="project" value="UniProtKB-KW"/>
</dbReference>
<protein>
    <recommendedName>
        <fullName evidence="9">Ig-like domain-containing protein</fullName>
    </recommendedName>
</protein>
<name>A0A672ME66_SINGR</name>
<dbReference type="GO" id="GO:0005886">
    <property type="term" value="C:plasma membrane"/>
    <property type="evidence" value="ECO:0007669"/>
    <property type="project" value="UniProtKB-SubCell"/>
</dbReference>
<dbReference type="CDD" id="cd00099">
    <property type="entry name" value="IgV"/>
    <property type="match status" value="1"/>
</dbReference>
<dbReference type="InterPro" id="IPR052051">
    <property type="entry name" value="TCR_complex_component"/>
</dbReference>
<evidence type="ECO:0000256" key="1">
    <source>
        <dbReference type="ARBA" id="ARBA00004236"/>
    </source>
</evidence>
<keyword evidence="2" id="KW-1003">Cell membrane</keyword>
<dbReference type="SMART" id="SM00409">
    <property type="entry name" value="IG"/>
    <property type="match status" value="2"/>
</dbReference>
<dbReference type="InterPro" id="IPR007110">
    <property type="entry name" value="Ig-like_dom"/>
</dbReference>
<comment type="subcellular location">
    <subcellularLocation>
        <location evidence="1">Cell membrane</location>
    </subcellularLocation>
</comment>
<dbReference type="PANTHER" id="PTHR19433:SF133">
    <property type="entry name" value="IMMUNE-TYPE RECEPTOR 5 PRECURSOR-RELATED"/>
    <property type="match status" value="1"/>
</dbReference>
<dbReference type="InterPro" id="IPR013106">
    <property type="entry name" value="Ig_V-set"/>
</dbReference>
<feature type="signal peptide" evidence="8">
    <location>
        <begin position="1"/>
        <end position="22"/>
    </location>
</feature>
<evidence type="ECO:0000256" key="7">
    <source>
        <dbReference type="ARBA" id="ARBA00023180"/>
    </source>
</evidence>
<dbReference type="InterPro" id="IPR003599">
    <property type="entry name" value="Ig_sub"/>
</dbReference>
<evidence type="ECO:0000256" key="6">
    <source>
        <dbReference type="ARBA" id="ARBA00023157"/>
    </source>
</evidence>
<keyword evidence="4" id="KW-0391">Immunity</keyword>
<evidence type="ECO:0000256" key="8">
    <source>
        <dbReference type="SAM" id="SignalP"/>
    </source>
</evidence>
<evidence type="ECO:0000256" key="4">
    <source>
        <dbReference type="ARBA" id="ARBA00022859"/>
    </source>
</evidence>